<dbReference type="GO" id="GO:0016604">
    <property type="term" value="C:nuclear body"/>
    <property type="evidence" value="ECO:0007669"/>
    <property type="project" value="TreeGrafter"/>
</dbReference>
<dbReference type="CDD" id="cd18808">
    <property type="entry name" value="SF1_C_Upf1"/>
    <property type="match status" value="1"/>
</dbReference>
<organism evidence="2 3">
    <name type="scientific">Dreissena polymorpha</name>
    <name type="common">Zebra mussel</name>
    <name type="synonym">Mytilus polymorpha</name>
    <dbReference type="NCBI Taxonomy" id="45954"/>
    <lineage>
        <taxon>Eukaryota</taxon>
        <taxon>Metazoa</taxon>
        <taxon>Spiralia</taxon>
        <taxon>Lophotrochozoa</taxon>
        <taxon>Mollusca</taxon>
        <taxon>Bivalvia</taxon>
        <taxon>Autobranchia</taxon>
        <taxon>Heteroconchia</taxon>
        <taxon>Euheterodonta</taxon>
        <taxon>Imparidentia</taxon>
        <taxon>Neoheterodontei</taxon>
        <taxon>Myida</taxon>
        <taxon>Dreissenoidea</taxon>
        <taxon>Dreissenidae</taxon>
        <taxon>Dreissena</taxon>
    </lineage>
</organism>
<reference evidence="2" key="2">
    <citation type="submission" date="2020-11" db="EMBL/GenBank/DDBJ databases">
        <authorList>
            <person name="McCartney M.A."/>
            <person name="Auch B."/>
            <person name="Kono T."/>
            <person name="Mallez S."/>
            <person name="Becker A."/>
            <person name="Gohl D.M."/>
            <person name="Silverstein K.A.T."/>
            <person name="Koren S."/>
            <person name="Bechman K.B."/>
            <person name="Herman A."/>
            <person name="Abrahante J.E."/>
            <person name="Garbe J."/>
        </authorList>
    </citation>
    <scope>NUCLEOTIDE SEQUENCE</scope>
    <source>
        <strain evidence="2">Duluth1</strain>
        <tissue evidence="2">Whole animal</tissue>
    </source>
</reference>
<dbReference type="InterPro" id="IPR047187">
    <property type="entry name" value="SF1_C_Upf1"/>
</dbReference>
<dbReference type="SUPFAM" id="SSF52540">
    <property type="entry name" value="P-loop containing nucleoside triphosphate hydrolases"/>
    <property type="match status" value="1"/>
</dbReference>
<dbReference type="InterPro" id="IPR041679">
    <property type="entry name" value="DNA2/NAM7-like_C"/>
</dbReference>
<evidence type="ECO:0000313" key="3">
    <source>
        <dbReference type="Proteomes" id="UP000828390"/>
    </source>
</evidence>
<name>A0A9D4RVQ7_DREPO</name>
<dbReference type="GO" id="GO:0001147">
    <property type="term" value="F:transcription termination site sequence-specific DNA binding"/>
    <property type="evidence" value="ECO:0007669"/>
    <property type="project" value="TreeGrafter"/>
</dbReference>
<accession>A0A9D4RVQ7</accession>
<evidence type="ECO:0000259" key="1">
    <source>
        <dbReference type="Pfam" id="PF13087"/>
    </source>
</evidence>
<dbReference type="Pfam" id="PF13087">
    <property type="entry name" value="AAA_12"/>
    <property type="match status" value="1"/>
</dbReference>
<proteinExistence type="predicted"/>
<sequence length="220" mass="24703">MLVEQDFSARAEKLLVEHQMTEPASLLPDARYQCQKLILVGDPKQLDPTIEGADSVHANGLEQTLFDRLILMGHIPTLLRTQYRCHPHISAIANSLFYGDMLTDGVTETDRQPLLLFLPTLCYYDVSRGTETSEGVGSFYNEAEAGFVFFLLQTFVLCGLGTERLGVITLYRAQVTRINDLLSRGVIEAKSEGRKILLTDFDYAMTNLKTDMKKTPSLTY</sequence>
<evidence type="ECO:0000313" key="2">
    <source>
        <dbReference type="EMBL" id="KAH3882869.1"/>
    </source>
</evidence>
<dbReference type="Gene3D" id="3.40.50.300">
    <property type="entry name" value="P-loop containing nucleotide triphosphate hydrolases"/>
    <property type="match status" value="2"/>
</dbReference>
<gene>
    <name evidence="2" type="ORF">DPMN_006815</name>
</gene>
<keyword evidence="3" id="KW-1185">Reference proteome</keyword>
<dbReference type="InterPro" id="IPR045055">
    <property type="entry name" value="DNA2/NAM7-like"/>
</dbReference>
<comment type="caution">
    <text evidence="2">The sequence shown here is derived from an EMBL/GenBank/DDBJ whole genome shotgun (WGS) entry which is preliminary data.</text>
</comment>
<protein>
    <recommendedName>
        <fullName evidence="1">DNA2/NAM7 helicase-like C-terminal domain-containing protein</fullName>
    </recommendedName>
</protein>
<dbReference type="PANTHER" id="PTHR10887">
    <property type="entry name" value="DNA2/NAM7 HELICASE FAMILY"/>
    <property type="match status" value="1"/>
</dbReference>
<dbReference type="GO" id="GO:0006369">
    <property type="term" value="P:termination of RNA polymerase II transcription"/>
    <property type="evidence" value="ECO:0007669"/>
    <property type="project" value="TreeGrafter"/>
</dbReference>
<dbReference type="PANTHER" id="PTHR10887:SF531">
    <property type="entry name" value="PROTEIN ZGRF1"/>
    <property type="match status" value="1"/>
</dbReference>
<dbReference type="EMBL" id="JAIWYP010000001">
    <property type="protein sequence ID" value="KAH3882869.1"/>
    <property type="molecule type" value="Genomic_DNA"/>
</dbReference>
<dbReference type="Proteomes" id="UP000828390">
    <property type="component" value="Unassembled WGS sequence"/>
</dbReference>
<dbReference type="InterPro" id="IPR027417">
    <property type="entry name" value="P-loop_NTPase"/>
</dbReference>
<feature type="domain" description="DNA2/NAM7 helicase-like C-terminal" evidence="1">
    <location>
        <begin position="61"/>
        <end position="185"/>
    </location>
</feature>
<reference evidence="2" key="1">
    <citation type="journal article" date="2019" name="bioRxiv">
        <title>The Genome of the Zebra Mussel, Dreissena polymorpha: A Resource for Invasive Species Research.</title>
        <authorList>
            <person name="McCartney M.A."/>
            <person name="Auch B."/>
            <person name="Kono T."/>
            <person name="Mallez S."/>
            <person name="Zhang Y."/>
            <person name="Obille A."/>
            <person name="Becker A."/>
            <person name="Abrahante J.E."/>
            <person name="Garbe J."/>
            <person name="Badalamenti J.P."/>
            <person name="Herman A."/>
            <person name="Mangelson H."/>
            <person name="Liachko I."/>
            <person name="Sullivan S."/>
            <person name="Sone E.D."/>
            <person name="Koren S."/>
            <person name="Silverstein K.A.T."/>
            <person name="Beckman K.B."/>
            <person name="Gohl D.M."/>
        </authorList>
    </citation>
    <scope>NUCLEOTIDE SEQUENCE</scope>
    <source>
        <strain evidence="2">Duluth1</strain>
        <tissue evidence="2">Whole animal</tissue>
    </source>
</reference>
<dbReference type="AlphaFoldDB" id="A0A9D4RVQ7"/>